<protein>
    <submittedName>
        <fullName evidence="4">Ribosomal protein S18 acetylase RimI</fullName>
    </submittedName>
</protein>
<name>A0A1T5LHP8_9GAMM</name>
<accession>A0A1T5LHP8</accession>
<evidence type="ECO:0000256" key="2">
    <source>
        <dbReference type="ARBA" id="ARBA00023315"/>
    </source>
</evidence>
<keyword evidence="4" id="KW-0687">Ribonucleoprotein</keyword>
<evidence type="ECO:0000256" key="1">
    <source>
        <dbReference type="ARBA" id="ARBA00022679"/>
    </source>
</evidence>
<dbReference type="InterPro" id="IPR016181">
    <property type="entry name" value="Acyl_CoA_acyltransferase"/>
</dbReference>
<dbReference type="RefSeq" id="WP_079724861.1">
    <property type="nucleotide sequence ID" value="NZ_BMCL01000001.1"/>
</dbReference>
<evidence type="ECO:0000259" key="3">
    <source>
        <dbReference type="PROSITE" id="PS51186"/>
    </source>
</evidence>
<evidence type="ECO:0000313" key="4">
    <source>
        <dbReference type="EMBL" id="SKC75285.1"/>
    </source>
</evidence>
<dbReference type="CDD" id="cd04301">
    <property type="entry name" value="NAT_SF"/>
    <property type="match status" value="1"/>
</dbReference>
<sequence>MLIRRATVADAQVVSDLATRTFVETFGHLYPPEDLQAFLEEAYAVERQRIILAHPDYAVWLLEDDGVAVGHAAAGPCGLPHPEVVAGDGELKRLYVLKSHQNGGWGARVFDEALRWLERDGPRRLWIGVWSENLGAQRFYGRYGFERVGDYEFPVGRVRDLEFILRREASASTGHG</sequence>
<dbReference type="Gene3D" id="3.40.630.30">
    <property type="match status" value="1"/>
</dbReference>
<feature type="domain" description="N-acetyltransferase" evidence="3">
    <location>
        <begin position="1"/>
        <end position="168"/>
    </location>
</feature>
<dbReference type="Proteomes" id="UP000190341">
    <property type="component" value="Unassembled WGS sequence"/>
</dbReference>
<dbReference type="GO" id="GO:0005840">
    <property type="term" value="C:ribosome"/>
    <property type="evidence" value="ECO:0007669"/>
    <property type="project" value="UniProtKB-KW"/>
</dbReference>
<keyword evidence="4" id="KW-0689">Ribosomal protein</keyword>
<dbReference type="SUPFAM" id="SSF55729">
    <property type="entry name" value="Acyl-CoA N-acyltransferases (Nat)"/>
    <property type="match status" value="1"/>
</dbReference>
<evidence type="ECO:0000313" key="5">
    <source>
        <dbReference type="Proteomes" id="UP000190341"/>
    </source>
</evidence>
<dbReference type="GO" id="GO:0016747">
    <property type="term" value="F:acyltransferase activity, transferring groups other than amino-acyl groups"/>
    <property type="evidence" value="ECO:0007669"/>
    <property type="project" value="InterPro"/>
</dbReference>
<organism evidence="4 5">
    <name type="scientific">Pseudoxanthomonas indica</name>
    <dbReference type="NCBI Taxonomy" id="428993"/>
    <lineage>
        <taxon>Bacteria</taxon>
        <taxon>Pseudomonadati</taxon>
        <taxon>Pseudomonadota</taxon>
        <taxon>Gammaproteobacteria</taxon>
        <taxon>Lysobacterales</taxon>
        <taxon>Lysobacteraceae</taxon>
        <taxon>Pseudoxanthomonas</taxon>
    </lineage>
</organism>
<dbReference type="Pfam" id="PF00583">
    <property type="entry name" value="Acetyltransf_1"/>
    <property type="match status" value="1"/>
</dbReference>
<keyword evidence="5" id="KW-1185">Reference proteome</keyword>
<reference evidence="4 5" key="1">
    <citation type="submission" date="2017-02" db="EMBL/GenBank/DDBJ databases">
        <authorList>
            <person name="Peterson S.W."/>
        </authorList>
    </citation>
    <scope>NUCLEOTIDE SEQUENCE [LARGE SCALE GENOMIC DNA]</scope>
    <source>
        <strain evidence="4 5">P15</strain>
    </source>
</reference>
<dbReference type="AlphaFoldDB" id="A0A1T5LHP8"/>
<keyword evidence="1" id="KW-0808">Transferase</keyword>
<proteinExistence type="predicted"/>
<keyword evidence="2" id="KW-0012">Acyltransferase</keyword>
<dbReference type="InterPro" id="IPR000182">
    <property type="entry name" value="GNAT_dom"/>
</dbReference>
<dbReference type="PROSITE" id="PS51186">
    <property type="entry name" value="GNAT"/>
    <property type="match status" value="1"/>
</dbReference>
<dbReference type="EMBL" id="FUZV01000002">
    <property type="protein sequence ID" value="SKC75285.1"/>
    <property type="molecule type" value="Genomic_DNA"/>
</dbReference>
<dbReference type="PANTHER" id="PTHR43877">
    <property type="entry name" value="AMINOALKYLPHOSPHONATE N-ACETYLTRANSFERASE-RELATED-RELATED"/>
    <property type="match status" value="1"/>
</dbReference>
<dbReference type="STRING" id="428993.SAMN06296058_2510"/>
<dbReference type="InterPro" id="IPR050832">
    <property type="entry name" value="Bact_Acetyltransf"/>
</dbReference>
<dbReference type="PANTHER" id="PTHR43877:SF2">
    <property type="entry name" value="AMINOALKYLPHOSPHONATE N-ACETYLTRANSFERASE-RELATED"/>
    <property type="match status" value="1"/>
</dbReference>
<gene>
    <name evidence="4" type="ORF">SAMN06296058_2510</name>
</gene>
<dbReference type="OrthoDB" id="143110at2"/>